<name>A0ABR2QSA8_9ROSI</name>
<organism evidence="2 3">
    <name type="scientific">Hibiscus sabdariffa</name>
    <name type="common">roselle</name>
    <dbReference type="NCBI Taxonomy" id="183260"/>
    <lineage>
        <taxon>Eukaryota</taxon>
        <taxon>Viridiplantae</taxon>
        <taxon>Streptophyta</taxon>
        <taxon>Embryophyta</taxon>
        <taxon>Tracheophyta</taxon>
        <taxon>Spermatophyta</taxon>
        <taxon>Magnoliopsida</taxon>
        <taxon>eudicotyledons</taxon>
        <taxon>Gunneridae</taxon>
        <taxon>Pentapetalae</taxon>
        <taxon>rosids</taxon>
        <taxon>malvids</taxon>
        <taxon>Malvales</taxon>
        <taxon>Malvaceae</taxon>
        <taxon>Malvoideae</taxon>
        <taxon>Hibiscus</taxon>
    </lineage>
</organism>
<protein>
    <submittedName>
        <fullName evidence="2">Uncharacterized protein</fullName>
    </submittedName>
</protein>
<evidence type="ECO:0000313" key="3">
    <source>
        <dbReference type="Proteomes" id="UP001396334"/>
    </source>
</evidence>
<feature type="region of interest" description="Disordered" evidence="1">
    <location>
        <begin position="20"/>
        <end position="80"/>
    </location>
</feature>
<evidence type="ECO:0000313" key="2">
    <source>
        <dbReference type="EMBL" id="KAK9003558.1"/>
    </source>
</evidence>
<comment type="caution">
    <text evidence="2">The sequence shown here is derived from an EMBL/GenBank/DDBJ whole genome shotgun (WGS) entry which is preliminary data.</text>
</comment>
<gene>
    <name evidence="2" type="ORF">V6N11_084199</name>
</gene>
<feature type="compositionally biased region" description="Polar residues" evidence="1">
    <location>
        <begin position="40"/>
        <end position="56"/>
    </location>
</feature>
<dbReference type="EMBL" id="JBBPBN010000033">
    <property type="protein sequence ID" value="KAK9003558.1"/>
    <property type="molecule type" value="Genomic_DNA"/>
</dbReference>
<reference evidence="2 3" key="1">
    <citation type="journal article" date="2024" name="G3 (Bethesda)">
        <title>Genome assembly of Hibiscus sabdariffa L. provides insights into metabolisms of medicinal natural products.</title>
        <authorList>
            <person name="Kim T."/>
        </authorList>
    </citation>
    <scope>NUCLEOTIDE SEQUENCE [LARGE SCALE GENOMIC DNA]</scope>
    <source>
        <strain evidence="2">TK-2024</strain>
        <tissue evidence="2">Old leaves</tissue>
    </source>
</reference>
<sequence>MVVSLGADFGRRMASAASGIATGGGWGGTHVSSSHHPPDSLTNCLVHSDSSLQHLSENGVPGGGHFGPPRATHLEKRRRK</sequence>
<evidence type="ECO:0000256" key="1">
    <source>
        <dbReference type="SAM" id="MobiDB-lite"/>
    </source>
</evidence>
<keyword evidence="3" id="KW-1185">Reference proteome</keyword>
<accession>A0ABR2QSA8</accession>
<proteinExistence type="predicted"/>
<dbReference type="Proteomes" id="UP001396334">
    <property type="component" value="Unassembled WGS sequence"/>
</dbReference>